<evidence type="ECO:0000256" key="1">
    <source>
        <dbReference type="ARBA" id="ARBA00000900"/>
    </source>
</evidence>
<dbReference type="SMART" id="SM00184">
    <property type="entry name" value="RING"/>
    <property type="match status" value="1"/>
</dbReference>
<dbReference type="OrthoDB" id="5600418at2759"/>
<evidence type="ECO:0000313" key="10">
    <source>
        <dbReference type="RefSeq" id="XP_031398836.1"/>
    </source>
</evidence>
<dbReference type="Pfam" id="PF13639">
    <property type="entry name" value="zf-RING_2"/>
    <property type="match status" value="1"/>
</dbReference>
<comment type="subcellular location">
    <subcellularLocation>
        <location evidence="4">Nucleus</location>
        <location evidence="4">Nuclear body</location>
    </subcellularLocation>
</comment>
<keyword evidence="5" id="KW-0862">Zinc</keyword>
<feature type="coiled-coil region" evidence="6">
    <location>
        <begin position="197"/>
        <end position="252"/>
    </location>
</feature>
<sequence length="682" mass="76295">MAGSDSDDESYRLFIQEMGHYREYFEDEELYDAAERFLEEQEGSERESEATEDEEEDEDGDADYIPVEDSPPRHDIRNAASTSALPRSGEEERDSKRRRQGEGEAEACSSGRVTSQDSEWNRSEIDGLFCPICMEAWSDDGDHYICCLPCGHIYGMSCIKRWLQQQKKNAGKCPHCNQRCTLKDVRKLFASRVVTVDVESQKRIRQLEATCAALEKKDAGWKKKECEWKNKEAGSESEIQKLRQKVSQLKERTIYLEHLLEEVQNRSIESAEVGWGCQGYFTSGGSNGLELQTERSSRTFEQQMELLMEGARLFDVSASYQMLLVSRRLPGMAVRDALTKISLMNPREVEDVLLPSKTKAVKDLHISPCDGGLVLFASLGKSLAVLSLESNNIVLDYDLPAAAWSCSWDFHRSHYIYAGLQNGTLMVFDMRQTVKPVESLNGLSSNPIHTIQSLSQKNTDGPRSILTASSIGLSLWNVDCREERPTLVPESADEGVCISLACSPNGDDIVATYRPKIDMSTEVTPTQPSANPSPISGQVTQGSHVLFKRSAGSNFLRKSGSMYANVSDIRLPRSAIVGSENQNRFFAFGDEATNEVALQELPSFSTSQRNQLGGFSGWHNDFEIVVEELSFVQNQKSEVALYSEYSFLASISPMAKSSWEAVTLCSENYLPFGLYESRQATL</sequence>
<dbReference type="GO" id="GO:0061630">
    <property type="term" value="F:ubiquitin protein ligase activity"/>
    <property type="evidence" value="ECO:0007669"/>
    <property type="project" value="UniProtKB-EC"/>
</dbReference>
<dbReference type="RefSeq" id="XP_031398836.1">
    <property type="nucleotide sequence ID" value="XM_031542976.1"/>
</dbReference>
<evidence type="ECO:0000256" key="6">
    <source>
        <dbReference type="SAM" id="Coils"/>
    </source>
</evidence>
<evidence type="ECO:0000256" key="5">
    <source>
        <dbReference type="PROSITE-ProRule" id="PRU00175"/>
    </source>
</evidence>
<comment type="catalytic activity">
    <reaction evidence="1">
        <text>S-ubiquitinyl-[E2 ubiquitin-conjugating enzyme]-L-cysteine + [acceptor protein]-L-lysine = [E2 ubiquitin-conjugating enzyme]-L-cysteine + N(6)-ubiquitinyl-[acceptor protein]-L-lysine.</text>
        <dbReference type="EC" id="2.3.2.27"/>
    </reaction>
</comment>
<evidence type="ECO:0000256" key="3">
    <source>
        <dbReference type="ARBA" id="ARBA00022574"/>
    </source>
</evidence>
<keyword evidence="5" id="KW-0863">Zinc-finger</keyword>
<protein>
    <recommendedName>
        <fullName evidence="2">RING-type E3 ubiquitin transferase</fullName>
        <ecNumber evidence="2">2.3.2.27</ecNumber>
    </recommendedName>
</protein>
<dbReference type="AlphaFoldDB" id="A0A6P8E052"/>
<keyword evidence="3" id="KW-0853">WD repeat</keyword>
<dbReference type="GO" id="GO:0016604">
    <property type="term" value="C:nuclear body"/>
    <property type="evidence" value="ECO:0007669"/>
    <property type="project" value="UniProtKB-SubCell"/>
</dbReference>
<organism evidence="9 10">
    <name type="scientific">Punica granatum</name>
    <name type="common">Pomegranate</name>
    <dbReference type="NCBI Taxonomy" id="22663"/>
    <lineage>
        <taxon>Eukaryota</taxon>
        <taxon>Viridiplantae</taxon>
        <taxon>Streptophyta</taxon>
        <taxon>Embryophyta</taxon>
        <taxon>Tracheophyta</taxon>
        <taxon>Spermatophyta</taxon>
        <taxon>Magnoliopsida</taxon>
        <taxon>eudicotyledons</taxon>
        <taxon>Gunneridae</taxon>
        <taxon>Pentapetalae</taxon>
        <taxon>rosids</taxon>
        <taxon>malvids</taxon>
        <taxon>Myrtales</taxon>
        <taxon>Lythraceae</taxon>
        <taxon>Punica</taxon>
    </lineage>
</organism>
<dbReference type="GO" id="GO:0016567">
    <property type="term" value="P:protein ubiquitination"/>
    <property type="evidence" value="ECO:0007669"/>
    <property type="project" value="InterPro"/>
</dbReference>
<accession>A0A6P8E052</accession>
<feature type="domain" description="RING-type" evidence="8">
    <location>
        <begin position="130"/>
        <end position="177"/>
    </location>
</feature>
<reference evidence="9" key="1">
    <citation type="journal article" date="2020" name="Plant Biotechnol. J.">
        <title>The pomegranate (Punica granatum L.) draft genome dissects genetic divergence between soft- and hard-seeded cultivars.</title>
        <authorList>
            <person name="Luo X."/>
            <person name="Li H."/>
            <person name="Wu Z."/>
            <person name="Yao W."/>
            <person name="Zhao P."/>
            <person name="Cao D."/>
            <person name="Yu H."/>
            <person name="Li K."/>
            <person name="Poudel K."/>
            <person name="Zhao D."/>
            <person name="Zhang F."/>
            <person name="Xia X."/>
            <person name="Chen L."/>
            <person name="Wang Q."/>
            <person name="Jing D."/>
            <person name="Cao S."/>
        </authorList>
    </citation>
    <scope>NUCLEOTIDE SEQUENCE [LARGE SCALE GENOMIC DNA]</scope>
    <source>
        <strain evidence="9">cv. Tunisia</strain>
    </source>
</reference>
<dbReference type="EC" id="2.3.2.27" evidence="2"/>
<keyword evidence="5" id="KW-0479">Metal-binding</keyword>
<dbReference type="Pfam" id="PF23419">
    <property type="entry name" value="WD40_RFWD3"/>
    <property type="match status" value="1"/>
</dbReference>
<proteinExistence type="predicted"/>
<dbReference type="GO" id="GO:0036297">
    <property type="term" value="P:interstrand cross-link repair"/>
    <property type="evidence" value="ECO:0007669"/>
    <property type="project" value="InterPro"/>
</dbReference>
<dbReference type="InterPro" id="IPR015943">
    <property type="entry name" value="WD40/YVTN_repeat-like_dom_sf"/>
</dbReference>
<dbReference type="InterPro" id="IPR013083">
    <property type="entry name" value="Znf_RING/FYVE/PHD"/>
</dbReference>
<feature type="region of interest" description="Disordered" evidence="7">
    <location>
        <begin position="32"/>
        <end position="118"/>
    </location>
</feature>
<evidence type="ECO:0000256" key="7">
    <source>
        <dbReference type="SAM" id="MobiDB-lite"/>
    </source>
</evidence>
<dbReference type="InterPro" id="IPR037381">
    <property type="entry name" value="RFWD3"/>
</dbReference>
<dbReference type="PANTHER" id="PTHR16047:SF13">
    <property type="entry name" value="E3 UBIQUITIN-PROTEIN LIGASE RFWD3"/>
    <property type="match status" value="1"/>
</dbReference>
<dbReference type="Gene3D" id="2.130.10.10">
    <property type="entry name" value="YVTN repeat-like/Quinoprotein amine dehydrogenase"/>
    <property type="match status" value="1"/>
</dbReference>
<dbReference type="SUPFAM" id="SSF57850">
    <property type="entry name" value="RING/U-box"/>
    <property type="match status" value="1"/>
</dbReference>
<dbReference type="InterPro" id="IPR036322">
    <property type="entry name" value="WD40_repeat_dom_sf"/>
</dbReference>
<dbReference type="PROSITE" id="PS50089">
    <property type="entry name" value="ZF_RING_2"/>
    <property type="match status" value="1"/>
</dbReference>
<dbReference type="SUPFAM" id="SSF50978">
    <property type="entry name" value="WD40 repeat-like"/>
    <property type="match status" value="1"/>
</dbReference>
<dbReference type="PANTHER" id="PTHR16047">
    <property type="entry name" value="RFWD3 PROTEIN"/>
    <property type="match status" value="1"/>
</dbReference>
<evidence type="ECO:0000259" key="8">
    <source>
        <dbReference type="PROSITE" id="PS50089"/>
    </source>
</evidence>
<dbReference type="Gene3D" id="3.30.40.10">
    <property type="entry name" value="Zinc/RING finger domain, C3HC4 (zinc finger)"/>
    <property type="match status" value="1"/>
</dbReference>
<dbReference type="Proteomes" id="UP000515151">
    <property type="component" value="Chromosome 5"/>
</dbReference>
<evidence type="ECO:0000256" key="4">
    <source>
        <dbReference type="ARBA" id="ARBA00034306"/>
    </source>
</evidence>
<feature type="compositionally biased region" description="Acidic residues" evidence="7">
    <location>
        <begin position="50"/>
        <end position="62"/>
    </location>
</feature>
<feature type="compositionally biased region" description="Basic and acidic residues" evidence="7">
    <location>
        <begin position="33"/>
        <end position="49"/>
    </location>
</feature>
<dbReference type="GeneID" id="116209363"/>
<name>A0A6P8E052_PUNGR</name>
<keyword evidence="9" id="KW-1185">Reference proteome</keyword>
<dbReference type="InterPro" id="IPR001841">
    <property type="entry name" value="Znf_RING"/>
</dbReference>
<dbReference type="CDD" id="cd16450">
    <property type="entry name" value="mRING-C3HGC3_RFWD3"/>
    <property type="match status" value="1"/>
</dbReference>
<dbReference type="InterPro" id="IPR056527">
    <property type="entry name" value="WD40_RFWD3"/>
</dbReference>
<reference evidence="10" key="2">
    <citation type="submission" date="2025-08" db="UniProtKB">
        <authorList>
            <consortium name="RefSeq"/>
        </authorList>
    </citation>
    <scope>IDENTIFICATION</scope>
    <source>
        <tissue evidence="10">Leaf</tissue>
    </source>
</reference>
<evidence type="ECO:0000313" key="9">
    <source>
        <dbReference type="Proteomes" id="UP000515151"/>
    </source>
</evidence>
<dbReference type="GO" id="GO:0008270">
    <property type="term" value="F:zinc ion binding"/>
    <property type="evidence" value="ECO:0007669"/>
    <property type="project" value="UniProtKB-KW"/>
</dbReference>
<keyword evidence="6" id="KW-0175">Coiled coil</keyword>
<evidence type="ECO:0000256" key="2">
    <source>
        <dbReference type="ARBA" id="ARBA00012483"/>
    </source>
</evidence>
<gene>
    <name evidence="10" type="primary">LOC116209363</name>
</gene>